<keyword evidence="2" id="KW-0808">Transferase</keyword>
<dbReference type="InterPro" id="IPR027417">
    <property type="entry name" value="P-loop_NTPase"/>
</dbReference>
<keyword evidence="2" id="KW-0418">Kinase</keyword>
<evidence type="ECO:0000313" key="3">
    <source>
        <dbReference type="Proteomes" id="UP000219439"/>
    </source>
</evidence>
<dbReference type="GO" id="GO:0016301">
    <property type="term" value="F:kinase activity"/>
    <property type="evidence" value="ECO:0007669"/>
    <property type="project" value="UniProtKB-KW"/>
</dbReference>
<dbReference type="Gene3D" id="3.40.50.300">
    <property type="entry name" value="P-loop containing nucleotide triphosphate hydrolases"/>
    <property type="match status" value="1"/>
</dbReference>
<reference evidence="2 3" key="1">
    <citation type="submission" date="2017-09" db="EMBL/GenBank/DDBJ databases">
        <authorList>
            <person name="Ehlers B."/>
            <person name="Leendertz F.H."/>
        </authorList>
    </citation>
    <scope>NUCLEOTIDE SEQUENCE [LARGE SCALE GENOMIC DNA]</scope>
    <source>
        <strain evidence="2 3">DSM 18289</strain>
    </source>
</reference>
<name>A0A285N8G7_9HYPH</name>
<dbReference type="AlphaFoldDB" id="A0A285N8G7"/>
<dbReference type="RefSeq" id="WP_097151555.1">
    <property type="nucleotide sequence ID" value="NZ_OBEL01000001.1"/>
</dbReference>
<protein>
    <submittedName>
        <fullName evidence="2">Nicotinamide riboside kinase</fullName>
    </submittedName>
</protein>
<dbReference type="PANTHER" id="PTHR37512">
    <property type="entry name" value="TRIFUNCTIONAL NAD BIOSYNTHESIS/REGULATOR PROTEIN NADR"/>
    <property type="match status" value="1"/>
</dbReference>
<dbReference type="InterPro" id="IPR052735">
    <property type="entry name" value="NAD_biosynth-regulator"/>
</dbReference>
<feature type="domain" description="NadR/Ttd14 AAA" evidence="1">
    <location>
        <begin position="9"/>
        <end position="177"/>
    </location>
</feature>
<evidence type="ECO:0000259" key="1">
    <source>
        <dbReference type="Pfam" id="PF13521"/>
    </source>
</evidence>
<dbReference type="OrthoDB" id="3249147at2"/>
<dbReference type="EMBL" id="OBEL01000001">
    <property type="protein sequence ID" value="SNZ05784.1"/>
    <property type="molecule type" value="Genomic_DNA"/>
</dbReference>
<evidence type="ECO:0000313" key="2">
    <source>
        <dbReference type="EMBL" id="SNZ05784.1"/>
    </source>
</evidence>
<sequence>MLANSLPRLILTGPESTGKSTLATTLAQRLDAMVISEYLRDYFELHGSIGQEDCIPIAEGQWQRESDAAKLADNNGQPLICDCDLISSLVYNDHYYKDGDPDLRKAWETWSGRHLKSLKQPPHSPRLYLLCGVDWPWMADDQRDAPDLRAYFYDAFRTCLQRSQLDYLELTGSLEERLDQVLIHFHLSS</sequence>
<dbReference type="Proteomes" id="UP000219439">
    <property type="component" value="Unassembled WGS sequence"/>
</dbReference>
<keyword evidence="3" id="KW-1185">Reference proteome</keyword>
<dbReference type="SUPFAM" id="SSF52540">
    <property type="entry name" value="P-loop containing nucleoside triphosphate hydrolases"/>
    <property type="match status" value="1"/>
</dbReference>
<proteinExistence type="predicted"/>
<gene>
    <name evidence="2" type="ORF">SAMN06265368_0205</name>
</gene>
<accession>A0A285N8G7</accession>
<organism evidence="2 3">
    <name type="scientific">Cohaesibacter gelatinilyticus</name>
    <dbReference type="NCBI Taxonomy" id="372072"/>
    <lineage>
        <taxon>Bacteria</taxon>
        <taxon>Pseudomonadati</taxon>
        <taxon>Pseudomonadota</taxon>
        <taxon>Alphaproteobacteria</taxon>
        <taxon>Hyphomicrobiales</taxon>
        <taxon>Cohaesibacteraceae</taxon>
    </lineage>
</organism>
<dbReference type="PANTHER" id="PTHR37512:SF1">
    <property type="entry name" value="NADR_TTD14 AAA DOMAIN-CONTAINING PROTEIN"/>
    <property type="match status" value="1"/>
</dbReference>
<dbReference type="Pfam" id="PF13521">
    <property type="entry name" value="AAA_28"/>
    <property type="match status" value="1"/>
</dbReference>
<dbReference type="InterPro" id="IPR038727">
    <property type="entry name" value="NadR/Ttd14_AAA_dom"/>
</dbReference>